<evidence type="ECO:0000256" key="1">
    <source>
        <dbReference type="SAM" id="Phobius"/>
    </source>
</evidence>
<evidence type="ECO:0000313" key="2">
    <source>
        <dbReference type="EMBL" id="OOM11393.1"/>
    </source>
</evidence>
<dbReference type="Proteomes" id="UP000191154">
    <property type="component" value="Unassembled WGS sequence"/>
</dbReference>
<reference evidence="2 3" key="1">
    <citation type="submission" date="2016-05" db="EMBL/GenBank/DDBJ databases">
        <title>Microbial solvent formation.</title>
        <authorList>
            <person name="Poehlein A."/>
            <person name="Montoya Solano J.D."/>
            <person name="Flitsch S."/>
            <person name="Krabben P."/>
            <person name="Duerre P."/>
            <person name="Daniel R."/>
        </authorList>
    </citation>
    <scope>NUCLEOTIDE SEQUENCE [LARGE SCALE GENOMIC DNA]</scope>
    <source>
        <strain evidence="2 3">L1-8</strain>
    </source>
</reference>
<organism evidence="2 3">
    <name type="scientific">Clostridium saccharobutylicum</name>
    <dbReference type="NCBI Taxonomy" id="169679"/>
    <lineage>
        <taxon>Bacteria</taxon>
        <taxon>Bacillati</taxon>
        <taxon>Bacillota</taxon>
        <taxon>Clostridia</taxon>
        <taxon>Eubacteriales</taxon>
        <taxon>Clostridiaceae</taxon>
        <taxon>Clostridium</taxon>
    </lineage>
</organism>
<gene>
    <name evidence="2" type="ORF">CLOSAC_29530</name>
</gene>
<dbReference type="EMBL" id="LZYZ01000005">
    <property type="protein sequence ID" value="OOM11393.1"/>
    <property type="molecule type" value="Genomic_DNA"/>
</dbReference>
<protein>
    <submittedName>
        <fullName evidence="2">Uncharacterized protein</fullName>
    </submittedName>
</protein>
<keyword evidence="1" id="KW-1133">Transmembrane helix</keyword>
<dbReference type="AlphaFoldDB" id="A0A1S8N4R3"/>
<accession>A0A1S8N4R3</accession>
<feature type="transmembrane region" description="Helical" evidence="1">
    <location>
        <begin position="6"/>
        <end position="28"/>
    </location>
</feature>
<comment type="caution">
    <text evidence="2">The sequence shown here is derived from an EMBL/GenBank/DDBJ whole genome shotgun (WGS) entry which is preliminary data.</text>
</comment>
<keyword evidence="1" id="KW-0812">Transmembrane</keyword>
<keyword evidence="1" id="KW-0472">Membrane</keyword>
<sequence>MNFLIGAFLIVGILFMCTFMFIGIWSFIVHIKNYRQIRYQNYILEKMHQKLSSISDNMSSSDDANNNYAYLTGEEDIFDINDHENRDNKITDFKHMKENNDSNLS</sequence>
<proteinExistence type="predicted"/>
<evidence type="ECO:0000313" key="3">
    <source>
        <dbReference type="Proteomes" id="UP000191154"/>
    </source>
</evidence>
<dbReference type="RefSeq" id="WP_077866044.1">
    <property type="nucleotide sequence ID" value="NZ_LZYZ01000005.1"/>
</dbReference>
<name>A0A1S8N4R3_CLOSA</name>